<accession>A0A8X7NIL2</accession>
<dbReference type="EMBL" id="JABWAB010000007">
    <property type="protein sequence ID" value="KAF6047211.1"/>
    <property type="molecule type" value="Genomic_DNA"/>
</dbReference>
<reference evidence="2" key="1">
    <citation type="submission" date="2020-03" db="EMBL/GenBank/DDBJ databases">
        <title>FDA dAtabase for Regulatory Grade micrObial Sequences (FDA-ARGOS): Supporting development and validation of Infectious Disease Dx tests.</title>
        <authorList>
            <person name="Campos J."/>
            <person name="Goldberg B."/>
            <person name="Tallon L."/>
            <person name="Sadzewicz L."/>
            <person name="Vavikolanu K."/>
            <person name="Mehta A."/>
            <person name="Aluvathingal J."/>
            <person name="Nadendla S."/>
            <person name="Nandy P."/>
            <person name="Geyer C."/>
            <person name="Yan Y."/>
            <person name="Sichtig H."/>
        </authorList>
    </citation>
    <scope>NUCLEOTIDE SEQUENCE [LARGE SCALE GENOMIC DNA]</scope>
    <source>
        <strain evidence="2">FDAARGOS_652</strain>
    </source>
</reference>
<evidence type="ECO:0000313" key="3">
    <source>
        <dbReference type="Proteomes" id="UP000590412"/>
    </source>
</evidence>
<feature type="compositionally biased region" description="Basic and acidic residues" evidence="1">
    <location>
        <begin position="169"/>
        <end position="179"/>
    </location>
</feature>
<feature type="compositionally biased region" description="Acidic residues" evidence="1">
    <location>
        <begin position="111"/>
        <end position="120"/>
    </location>
</feature>
<proteinExistence type="predicted"/>
<dbReference type="Proteomes" id="UP000590412">
    <property type="component" value="Unassembled WGS sequence"/>
</dbReference>
<gene>
    <name evidence="2" type="ORF">FOB60_004747</name>
</gene>
<organism evidence="2 3">
    <name type="scientific">Candida parapsilosis</name>
    <name type="common">Yeast</name>
    <dbReference type="NCBI Taxonomy" id="5480"/>
    <lineage>
        <taxon>Eukaryota</taxon>
        <taxon>Fungi</taxon>
        <taxon>Dikarya</taxon>
        <taxon>Ascomycota</taxon>
        <taxon>Saccharomycotina</taxon>
        <taxon>Pichiomycetes</taxon>
        <taxon>Debaryomycetaceae</taxon>
        <taxon>Candida/Lodderomyces clade</taxon>
        <taxon>Candida</taxon>
    </lineage>
</organism>
<feature type="region of interest" description="Disordered" evidence="1">
    <location>
        <begin position="1"/>
        <end position="74"/>
    </location>
</feature>
<feature type="region of interest" description="Disordered" evidence="1">
    <location>
        <begin position="93"/>
        <end position="125"/>
    </location>
</feature>
<feature type="compositionally biased region" description="Basic and acidic residues" evidence="1">
    <location>
        <begin position="95"/>
        <end position="104"/>
    </location>
</feature>
<feature type="region of interest" description="Disordered" evidence="1">
    <location>
        <begin position="152"/>
        <end position="179"/>
    </location>
</feature>
<comment type="caution">
    <text evidence="2">The sequence shown here is derived from an EMBL/GenBank/DDBJ whole genome shotgun (WGS) entry which is preliminary data.</text>
</comment>
<sequence>MSKHEESLIEEAEEVDPSIAQLPPHKVNKAESKKDPEEAFAGEQEEQSPAVDEKFQEEEREVSEWNIEHGFKDPKESLLQEAEDADPNIVKLPAHKVDGTELKQETSPNPEADEIEQETYNDDKLKAEEEKVTKWNAEHGFKDTKESLIEEAEEADPNIVKLPPHKVNKKELEEELGKE</sequence>
<protein>
    <submittedName>
        <fullName evidence="2">Uncharacterized protein</fullName>
    </submittedName>
</protein>
<feature type="compositionally biased region" description="Basic and acidic residues" evidence="1">
    <location>
        <begin position="28"/>
        <end position="37"/>
    </location>
</feature>
<evidence type="ECO:0000313" key="2">
    <source>
        <dbReference type="EMBL" id="KAF6047211.1"/>
    </source>
</evidence>
<name>A0A8X7NIL2_CANPA</name>
<dbReference type="AlphaFoldDB" id="A0A8X7NIL2"/>
<evidence type="ECO:0000256" key="1">
    <source>
        <dbReference type="SAM" id="MobiDB-lite"/>
    </source>
</evidence>
<dbReference type="OrthoDB" id="4026843at2759"/>
<feature type="compositionally biased region" description="Basic and acidic residues" evidence="1">
    <location>
        <begin position="62"/>
        <end position="74"/>
    </location>
</feature>